<feature type="compositionally biased region" description="Basic and acidic residues" evidence="2">
    <location>
        <begin position="116"/>
        <end position="128"/>
    </location>
</feature>
<keyword evidence="4" id="KW-0378">Hydrolase</keyword>
<dbReference type="Pfam" id="PF01336">
    <property type="entry name" value="tRNA_anti-codon"/>
    <property type="match status" value="1"/>
</dbReference>
<name>A0A897N7L4_9EURY</name>
<dbReference type="InterPro" id="IPR004365">
    <property type="entry name" value="NA-bd_OB_tRNA"/>
</dbReference>
<dbReference type="AlphaFoldDB" id="A0A897N7L4"/>
<dbReference type="PROSITE" id="PS50126">
    <property type="entry name" value="S1"/>
    <property type="match status" value="1"/>
</dbReference>
<evidence type="ECO:0000259" key="3">
    <source>
        <dbReference type="PROSITE" id="PS50126"/>
    </source>
</evidence>
<keyword evidence="4" id="KW-0540">Nuclease</keyword>
<accession>A0A897N7L4</accession>
<dbReference type="CDD" id="cd04487">
    <property type="entry name" value="RecJ_OBF2_like"/>
    <property type="match status" value="1"/>
</dbReference>
<keyword evidence="1" id="KW-0175">Coiled coil</keyword>
<dbReference type="RefSeq" id="WP_229113498.1">
    <property type="nucleotide sequence ID" value="NZ_CP064787.1"/>
</dbReference>
<gene>
    <name evidence="4" type="ORF">HSR121_2709</name>
</gene>
<dbReference type="SMART" id="SM00316">
    <property type="entry name" value="S1"/>
    <property type="match status" value="1"/>
</dbReference>
<dbReference type="GO" id="GO:0004527">
    <property type="term" value="F:exonuclease activity"/>
    <property type="evidence" value="ECO:0007669"/>
    <property type="project" value="UniProtKB-KW"/>
</dbReference>
<dbReference type="Gene3D" id="2.40.50.140">
    <property type="entry name" value="Nucleic acid-binding proteins"/>
    <property type="match status" value="1"/>
</dbReference>
<sequence>MGSCIICGTSVDGKICDIHQEDVAFEFRGSSPDQLTPGRYYRGTVDGFAEFGVFVDIGDSVTGLLHESELDGRLENLEWEPGDTVYVQVKNVRDNGNVDLGWSIRQSDREFRGKLIDDPEFDEPKLPGETETGADDSETAGEESTTATAPDTGDSATDATTSSSASATSTAAPADESAASEGDNRLQAGDVRARESGSAGPQAGETRAAATEDVEAVPTEGADAIEEAPLVTVETLGDRVGEVVQLEGTIETARQTSGPTVFELADGTGTVDCAAFEEAGVRAYPDIGEDDVVRLTGEVRERRGELQVETEQLEALEDDEREAVRERMEEALTEKARPDAMELLADDEALSGLTEAFRDAAGEIRRAVFEERPVVVRHGATADGYVAGAAIEHATLPLIREEHTRSDAEYHYFDRRPLEGDVYEMDDATKDVTTMLDNRERHDEQLPLYVFVGVGGTRESLDGLEFLDVYDAPRVVIDTVAEPEITDEVETVVSPDTDPATLTTVDGQLDGPTTAAIAANVAAHVNDDVREELLHLPAASFWEEPPEAYADAASEAGYDVEALAEVRDAVALEAYYQSYEDKRQLIADLLFEGRASDVAGDEARGLASHVSEQFRSKLDTAVATAEANVEYRSVEGVDVAVLDTDAFTHRFDFPAETLLLDELLRRLRDDVDAIVGIGEDDLHLRSEHALDVRDVAIQVDEAVPDAGVEAQSSRSQQIAFLAGRRDAVLEATLETVAGQLA</sequence>
<evidence type="ECO:0000313" key="5">
    <source>
        <dbReference type="Proteomes" id="UP000663525"/>
    </source>
</evidence>
<keyword evidence="4" id="KW-0269">Exonuclease</keyword>
<evidence type="ECO:0000313" key="4">
    <source>
        <dbReference type="EMBL" id="QSG07029.1"/>
    </source>
</evidence>
<feature type="coiled-coil region" evidence="1">
    <location>
        <begin position="299"/>
        <end position="326"/>
    </location>
</feature>
<feature type="region of interest" description="Disordered" evidence="2">
    <location>
        <begin position="116"/>
        <end position="226"/>
    </location>
</feature>
<dbReference type="InterPro" id="IPR038763">
    <property type="entry name" value="DHH_sf"/>
</dbReference>
<evidence type="ECO:0000256" key="2">
    <source>
        <dbReference type="SAM" id="MobiDB-lite"/>
    </source>
</evidence>
<dbReference type="GeneID" id="68856253"/>
<proteinExistence type="predicted"/>
<dbReference type="InterPro" id="IPR012340">
    <property type="entry name" value="NA-bd_OB-fold"/>
</dbReference>
<dbReference type="GO" id="GO:0003676">
    <property type="term" value="F:nucleic acid binding"/>
    <property type="evidence" value="ECO:0007669"/>
    <property type="project" value="InterPro"/>
</dbReference>
<dbReference type="Proteomes" id="UP000663525">
    <property type="component" value="Chromosome"/>
</dbReference>
<dbReference type="EMBL" id="CP064787">
    <property type="protein sequence ID" value="QSG07029.1"/>
    <property type="molecule type" value="Genomic_DNA"/>
</dbReference>
<reference evidence="4" key="1">
    <citation type="submission" date="2020-11" db="EMBL/GenBank/DDBJ databases">
        <title>Carbohydrate-dependent, anaerobic sulfur respiration: A novel catabolism in halophilic archaea.</title>
        <authorList>
            <person name="Sorokin D.Y."/>
            <person name="Messina E."/>
            <person name="Smedile F."/>
            <person name="La Cono V."/>
            <person name="Hallsworth J.E."/>
            <person name="Yakimov M.M."/>
        </authorList>
    </citation>
    <scope>NUCLEOTIDE SEQUENCE</scope>
    <source>
        <strain evidence="4">HSR12-1</strain>
    </source>
</reference>
<dbReference type="SUPFAM" id="SSF64182">
    <property type="entry name" value="DHH phosphoesterases"/>
    <property type="match status" value="1"/>
</dbReference>
<organism evidence="4 5">
    <name type="scientific">Halapricum desulfuricans</name>
    <dbReference type="NCBI Taxonomy" id="2841257"/>
    <lineage>
        <taxon>Archaea</taxon>
        <taxon>Methanobacteriati</taxon>
        <taxon>Methanobacteriota</taxon>
        <taxon>Stenosarchaea group</taxon>
        <taxon>Halobacteria</taxon>
        <taxon>Halobacteriales</taxon>
        <taxon>Haloarculaceae</taxon>
        <taxon>Halapricum</taxon>
    </lineage>
</organism>
<dbReference type="InterPro" id="IPR003029">
    <property type="entry name" value="S1_domain"/>
</dbReference>
<dbReference type="SUPFAM" id="SSF50249">
    <property type="entry name" value="Nucleic acid-binding proteins"/>
    <property type="match status" value="2"/>
</dbReference>
<dbReference type="Gene3D" id="2.40.50.1010">
    <property type="match status" value="1"/>
</dbReference>
<protein>
    <submittedName>
        <fullName evidence="4">Archaea-specific RecJ-like exonuclease, containsDnaJ-type Zn finger domain</fullName>
    </submittedName>
</protein>
<feature type="compositionally biased region" description="Acidic residues" evidence="2">
    <location>
        <begin position="132"/>
        <end position="141"/>
    </location>
</feature>
<evidence type="ECO:0000256" key="1">
    <source>
        <dbReference type="SAM" id="Coils"/>
    </source>
</evidence>
<feature type="compositionally biased region" description="Low complexity" evidence="2">
    <location>
        <begin position="142"/>
        <end position="181"/>
    </location>
</feature>
<feature type="domain" description="S1 motif" evidence="3">
    <location>
        <begin position="38"/>
        <end position="105"/>
    </location>
</feature>
<dbReference type="Pfam" id="PF00575">
    <property type="entry name" value="S1"/>
    <property type="match status" value="1"/>
</dbReference>